<accession>A0A3T1CYR1</accession>
<feature type="domain" description="GGDEF" evidence="2">
    <location>
        <begin position="382"/>
        <end position="516"/>
    </location>
</feature>
<dbReference type="PROSITE" id="PS50887">
    <property type="entry name" value="GGDEF"/>
    <property type="match status" value="1"/>
</dbReference>
<feature type="transmembrane region" description="Helical" evidence="1">
    <location>
        <begin position="39"/>
        <end position="58"/>
    </location>
</feature>
<dbReference type="OrthoDB" id="9759607at2"/>
<dbReference type="AlphaFoldDB" id="A0A3T1CYR1"/>
<dbReference type="KEGG" id="cohn:KCTCHS21_03630"/>
<dbReference type="CDD" id="cd01949">
    <property type="entry name" value="GGDEF"/>
    <property type="match status" value="1"/>
</dbReference>
<keyword evidence="4" id="KW-1185">Reference proteome</keyword>
<feature type="transmembrane region" description="Helical" evidence="1">
    <location>
        <begin position="6"/>
        <end position="27"/>
    </location>
</feature>
<dbReference type="NCBIfam" id="TIGR00254">
    <property type="entry name" value="GGDEF"/>
    <property type="match status" value="1"/>
</dbReference>
<protein>
    <recommendedName>
        <fullName evidence="2">GGDEF domain-containing protein</fullName>
    </recommendedName>
</protein>
<evidence type="ECO:0000313" key="4">
    <source>
        <dbReference type="Proteomes" id="UP000289856"/>
    </source>
</evidence>
<feature type="transmembrane region" description="Helical" evidence="1">
    <location>
        <begin position="145"/>
        <end position="165"/>
    </location>
</feature>
<gene>
    <name evidence="3" type="ORF">KCTCHS21_03630</name>
</gene>
<dbReference type="FunFam" id="3.30.70.270:FF:000001">
    <property type="entry name" value="Diguanylate cyclase domain protein"/>
    <property type="match status" value="1"/>
</dbReference>
<reference evidence="3 4" key="1">
    <citation type="submission" date="2019-01" db="EMBL/GenBank/DDBJ databases">
        <title>Complete genome sequence of Cohnella hallensis HS21 isolated from Korean fir (Abies koreana) rhizospheric soil.</title>
        <authorList>
            <person name="Jiang L."/>
            <person name="Kang S.W."/>
            <person name="Kim S."/>
            <person name="Jung J."/>
            <person name="Kim C.Y."/>
            <person name="Kim D.H."/>
            <person name="Kim S.W."/>
            <person name="Lee J."/>
        </authorList>
    </citation>
    <scope>NUCLEOTIDE SEQUENCE [LARGE SCALE GENOMIC DNA]</scope>
    <source>
        <strain evidence="3 4">HS21</strain>
    </source>
</reference>
<dbReference type="Gene3D" id="3.30.70.270">
    <property type="match status" value="1"/>
</dbReference>
<dbReference type="Proteomes" id="UP000289856">
    <property type="component" value="Chromosome"/>
</dbReference>
<dbReference type="Pfam" id="PF16927">
    <property type="entry name" value="HisKA_7TM"/>
    <property type="match status" value="1"/>
</dbReference>
<evidence type="ECO:0000313" key="3">
    <source>
        <dbReference type="EMBL" id="BBI30964.1"/>
    </source>
</evidence>
<dbReference type="Pfam" id="PF00990">
    <property type="entry name" value="GGDEF"/>
    <property type="match status" value="1"/>
</dbReference>
<dbReference type="SMART" id="SM00267">
    <property type="entry name" value="GGDEF"/>
    <property type="match status" value="1"/>
</dbReference>
<dbReference type="PANTHER" id="PTHR45138:SF9">
    <property type="entry name" value="DIGUANYLATE CYCLASE DGCM-RELATED"/>
    <property type="match status" value="1"/>
</dbReference>
<name>A0A3T1CYR1_9BACL</name>
<evidence type="ECO:0000259" key="2">
    <source>
        <dbReference type="PROSITE" id="PS50887"/>
    </source>
</evidence>
<dbReference type="RefSeq" id="WP_130604854.1">
    <property type="nucleotide sequence ID" value="NZ_AP019400.1"/>
</dbReference>
<dbReference type="EMBL" id="AP019400">
    <property type="protein sequence ID" value="BBI30964.1"/>
    <property type="molecule type" value="Genomic_DNA"/>
</dbReference>
<keyword evidence="1" id="KW-0472">Membrane</keyword>
<dbReference type="PANTHER" id="PTHR45138">
    <property type="entry name" value="REGULATORY COMPONENTS OF SENSORY TRANSDUCTION SYSTEM"/>
    <property type="match status" value="1"/>
</dbReference>
<dbReference type="SUPFAM" id="SSF55073">
    <property type="entry name" value="Nucleotide cyclase"/>
    <property type="match status" value="1"/>
</dbReference>
<sequence length="523" mass="59491">MDSQLTIYITLVSLTGIFNLFLSVYVFLRRNEIPGSLSFILYTLALTIYSFGYAFELASDTIWEVKLWNLIEYIGMPLSVPLGLMIILNYLKIKISRAATVALFVVPLITWLMVATNDYHNLFYKVFTFQEGMNSHTLKIEAGEWYIVFSIYTFCCWLAAVSLLFSRWKQTRKSYRLQLFTLICGQLMPMITGLLYLLGVTPTGIDPVPMGMCFSSGLFIWAILSTKMLTVVPIAKETIFDSMGEGVLVLDPAKRLIDYNQSVGQMIPSLNPSMIGRTLDQVWTEVTGEPFPFYHLPDGSVEELSWLSNSKQFYQVRSSTLRHRNGEQAGSLLMLINVTELKRLQNELEHQAFYDGLTHIFNRTQFIQRSREMLAASRMEKHPFTVVLFDIDLFKRVNDHLGHETGDRVLVHVVNTCRKLLSKETLFARYGGEEFVLSLPYTSLQEGKVIADRLRIAMEDEPLLTDKGAIVVTASFGVAEASGRLDDTLDTLLRKADEALYTSKRSGRNRVSLYSSTLEYSHS</sequence>
<keyword evidence="1" id="KW-1133">Transmembrane helix</keyword>
<feature type="transmembrane region" description="Helical" evidence="1">
    <location>
        <begin position="177"/>
        <end position="198"/>
    </location>
</feature>
<dbReference type="InterPro" id="IPR029787">
    <property type="entry name" value="Nucleotide_cyclase"/>
</dbReference>
<dbReference type="GO" id="GO:0052621">
    <property type="term" value="F:diguanylate cyclase activity"/>
    <property type="evidence" value="ECO:0007669"/>
    <property type="project" value="TreeGrafter"/>
</dbReference>
<dbReference type="InterPro" id="IPR031621">
    <property type="entry name" value="HisKA_7TM"/>
</dbReference>
<evidence type="ECO:0000256" key="1">
    <source>
        <dbReference type="SAM" id="Phobius"/>
    </source>
</evidence>
<dbReference type="InterPro" id="IPR043128">
    <property type="entry name" value="Rev_trsase/Diguanyl_cyclase"/>
</dbReference>
<dbReference type="Gene3D" id="3.30.450.20">
    <property type="entry name" value="PAS domain"/>
    <property type="match status" value="1"/>
</dbReference>
<proteinExistence type="predicted"/>
<feature type="transmembrane region" description="Helical" evidence="1">
    <location>
        <begin position="98"/>
        <end position="116"/>
    </location>
</feature>
<dbReference type="InterPro" id="IPR000160">
    <property type="entry name" value="GGDEF_dom"/>
</dbReference>
<feature type="transmembrane region" description="Helical" evidence="1">
    <location>
        <begin position="70"/>
        <end position="91"/>
    </location>
</feature>
<dbReference type="InterPro" id="IPR050469">
    <property type="entry name" value="Diguanylate_Cyclase"/>
</dbReference>
<organism evidence="3 4">
    <name type="scientific">Cohnella abietis</name>
    <dbReference type="NCBI Taxonomy" id="2507935"/>
    <lineage>
        <taxon>Bacteria</taxon>
        <taxon>Bacillati</taxon>
        <taxon>Bacillota</taxon>
        <taxon>Bacilli</taxon>
        <taxon>Bacillales</taxon>
        <taxon>Paenibacillaceae</taxon>
        <taxon>Cohnella</taxon>
    </lineage>
</organism>
<keyword evidence="1" id="KW-0812">Transmembrane</keyword>